<name>A0A1M6GF93_9FIRM</name>
<dbReference type="GO" id="GO:0005737">
    <property type="term" value="C:cytoplasm"/>
    <property type="evidence" value="ECO:0007669"/>
    <property type="project" value="TreeGrafter"/>
</dbReference>
<reference evidence="3 4" key="1">
    <citation type="submission" date="2016-11" db="EMBL/GenBank/DDBJ databases">
        <authorList>
            <person name="Jaros S."/>
            <person name="Januszkiewicz K."/>
            <person name="Wedrychowicz H."/>
        </authorList>
    </citation>
    <scope>NUCLEOTIDE SEQUENCE [LARGE SCALE GENOMIC DNA]</scope>
    <source>
        <strain evidence="3 4">DSM 19022</strain>
    </source>
</reference>
<keyword evidence="3" id="KW-0808">Transferase</keyword>
<keyword evidence="3" id="KW-0723">Serine/threonine-protein kinase</keyword>
<proteinExistence type="predicted"/>
<dbReference type="GO" id="GO:0004674">
    <property type="term" value="F:protein serine/threonine kinase activity"/>
    <property type="evidence" value="ECO:0007669"/>
    <property type="project" value="UniProtKB-KW"/>
</dbReference>
<evidence type="ECO:0000313" key="3">
    <source>
        <dbReference type="EMBL" id="SHJ08636.1"/>
    </source>
</evidence>
<keyword evidence="1" id="KW-0812">Transmembrane</keyword>
<dbReference type="PROSITE" id="PS00108">
    <property type="entry name" value="PROTEIN_KINASE_ST"/>
    <property type="match status" value="1"/>
</dbReference>
<dbReference type="PANTHER" id="PTHR44167:SF24">
    <property type="entry name" value="SERINE_THREONINE-PROTEIN KINASE CHK2"/>
    <property type="match status" value="1"/>
</dbReference>
<dbReference type="GO" id="GO:0005524">
    <property type="term" value="F:ATP binding"/>
    <property type="evidence" value="ECO:0007669"/>
    <property type="project" value="InterPro"/>
</dbReference>
<dbReference type="SMART" id="SM00220">
    <property type="entry name" value="S_TKc"/>
    <property type="match status" value="1"/>
</dbReference>
<dbReference type="InterPro" id="IPR008271">
    <property type="entry name" value="Ser/Thr_kinase_AS"/>
</dbReference>
<dbReference type="RefSeq" id="WP_073026403.1">
    <property type="nucleotide sequence ID" value="NZ_FQZS01000015.1"/>
</dbReference>
<dbReference type="Gene3D" id="1.10.510.10">
    <property type="entry name" value="Transferase(Phosphotransferase) domain 1"/>
    <property type="match status" value="1"/>
</dbReference>
<keyword evidence="4" id="KW-1185">Reference proteome</keyword>
<dbReference type="Pfam" id="PF00069">
    <property type="entry name" value="Pkinase"/>
    <property type="match status" value="1"/>
</dbReference>
<sequence length="291" mass="33291">MYNRKFDTVKGKWYKNEYRILKLLGKGGIGEIYLATHEKRGLVALKLSKSMLSITREYDTIKKYKGKGFAPIVYELDDWQCNGETYHFFVMEYIKGYNLAEAMKKHMPLELKIRIFMIILRIIEDINETGLIYSDIKHENIMVDYNNMVIRLVDFGSLVPIGENIKEYTPLYDRCSWGLGPRVADLTYQVFSAAILLMTLLADSVSLVGIGSISSVLKTLEKNNVPKSLSNLICKALKGQIKSCHVFLEKLKDIDLNEKKKTCRLNIALDAIIASLLFLLVAVLIKIRHLN</sequence>
<dbReference type="PANTHER" id="PTHR44167">
    <property type="entry name" value="OVARIAN-SPECIFIC SERINE/THREONINE-PROTEIN KINASE LOK-RELATED"/>
    <property type="match status" value="1"/>
</dbReference>
<dbReference type="InterPro" id="IPR011009">
    <property type="entry name" value="Kinase-like_dom_sf"/>
</dbReference>
<accession>A0A1M6GF93</accession>
<gene>
    <name evidence="3" type="ORF">SAMN02745176_02365</name>
</gene>
<dbReference type="EMBL" id="FQZS01000015">
    <property type="protein sequence ID" value="SHJ08636.1"/>
    <property type="molecule type" value="Genomic_DNA"/>
</dbReference>
<evidence type="ECO:0000259" key="2">
    <source>
        <dbReference type="PROSITE" id="PS50011"/>
    </source>
</evidence>
<dbReference type="InterPro" id="IPR000719">
    <property type="entry name" value="Prot_kinase_dom"/>
</dbReference>
<protein>
    <submittedName>
        <fullName evidence="3">Serine/threonine protein kinase</fullName>
    </submittedName>
</protein>
<organism evidence="3 4">
    <name type="scientific">Lutispora thermophila DSM 19022</name>
    <dbReference type="NCBI Taxonomy" id="1122184"/>
    <lineage>
        <taxon>Bacteria</taxon>
        <taxon>Bacillati</taxon>
        <taxon>Bacillota</taxon>
        <taxon>Clostridia</taxon>
        <taxon>Lutisporales</taxon>
        <taxon>Lutisporaceae</taxon>
        <taxon>Lutispora</taxon>
    </lineage>
</organism>
<feature type="domain" description="Protein kinase" evidence="2">
    <location>
        <begin position="18"/>
        <end position="256"/>
    </location>
</feature>
<dbReference type="SUPFAM" id="SSF56112">
    <property type="entry name" value="Protein kinase-like (PK-like)"/>
    <property type="match status" value="1"/>
</dbReference>
<dbReference type="AlphaFoldDB" id="A0A1M6GF93"/>
<keyword evidence="1" id="KW-0472">Membrane</keyword>
<evidence type="ECO:0000313" key="4">
    <source>
        <dbReference type="Proteomes" id="UP000184442"/>
    </source>
</evidence>
<keyword evidence="1" id="KW-1133">Transmembrane helix</keyword>
<feature type="transmembrane region" description="Helical" evidence="1">
    <location>
        <begin position="267"/>
        <end position="287"/>
    </location>
</feature>
<evidence type="ECO:0000256" key="1">
    <source>
        <dbReference type="SAM" id="Phobius"/>
    </source>
</evidence>
<dbReference type="PROSITE" id="PS50011">
    <property type="entry name" value="PROTEIN_KINASE_DOM"/>
    <property type="match status" value="1"/>
</dbReference>
<dbReference type="Proteomes" id="UP000184442">
    <property type="component" value="Unassembled WGS sequence"/>
</dbReference>
<dbReference type="STRING" id="1122184.SAMN02745176_02365"/>
<keyword evidence="3" id="KW-0418">Kinase</keyword>